<feature type="domain" description="HTH cro/C1-type" evidence="1">
    <location>
        <begin position="27"/>
        <end position="80"/>
    </location>
</feature>
<proteinExistence type="predicted"/>
<dbReference type="Gene3D" id="1.10.260.40">
    <property type="entry name" value="lambda repressor-like DNA-binding domains"/>
    <property type="match status" value="1"/>
</dbReference>
<gene>
    <name evidence="2" type="ORF">GCM10010405_55260</name>
</gene>
<dbReference type="SMART" id="SM00530">
    <property type="entry name" value="HTH_XRE"/>
    <property type="match status" value="1"/>
</dbReference>
<comment type="caution">
    <text evidence="2">The sequence shown here is derived from an EMBL/GenBank/DDBJ whole genome shotgun (WGS) entry which is preliminary data.</text>
</comment>
<dbReference type="CDD" id="cd00093">
    <property type="entry name" value="HTH_XRE"/>
    <property type="match status" value="1"/>
</dbReference>
<protein>
    <submittedName>
        <fullName evidence="2">Helix-turn-helix transcriptional regulator</fullName>
    </submittedName>
</protein>
<dbReference type="Pfam" id="PF19054">
    <property type="entry name" value="DUF5753"/>
    <property type="match status" value="1"/>
</dbReference>
<dbReference type="RefSeq" id="WP_344328354.1">
    <property type="nucleotide sequence ID" value="NZ_BAAASZ010000047.1"/>
</dbReference>
<dbReference type="SUPFAM" id="SSF47413">
    <property type="entry name" value="lambda repressor-like DNA-binding domains"/>
    <property type="match status" value="1"/>
</dbReference>
<dbReference type="Pfam" id="PF13560">
    <property type="entry name" value="HTH_31"/>
    <property type="match status" value="1"/>
</dbReference>
<evidence type="ECO:0000313" key="2">
    <source>
        <dbReference type="EMBL" id="GAA2463768.1"/>
    </source>
</evidence>
<reference evidence="3" key="1">
    <citation type="journal article" date="2019" name="Int. J. Syst. Evol. Microbiol.">
        <title>The Global Catalogue of Microorganisms (GCM) 10K type strain sequencing project: providing services to taxonomists for standard genome sequencing and annotation.</title>
        <authorList>
            <consortium name="The Broad Institute Genomics Platform"/>
            <consortium name="The Broad Institute Genome Sequencing Center for Infectious Disease"/>
            <person name="Wu L."/>
            <person name="Ma J."/>
        </authorList>
    </citation>
    <scope>NUCLEOTIDE SEQUENCE [LARGE SCALE GENOMIC DNA]</scope>
    <source>
        <strain evidence="3">JCM 6305</strain>
    </source>
</reference>
<dbReference type="InterPro" id="IPR010982">
    <property type="entry name" value="Lambda_DNA-bd_dom_sf"/>
</dbReference>
<dbReference type="Proteomes" id="UP001501638">
    <property type="component" value="Unassembled WGS sequence"/>
</dbReference>
<dbReference type="InterPro" id="IPR043917">
    <property type="entry name" value="DUF5753"/>
</dbReference>
<name>A0ABP5XSZ0_9ACTN</name>
<sequence length="279" mass="30869">MAGVKQETANGPEDPSGEFLRSFGRQIKLFRERAGLTQAQLADQLGYGEAQIASIEQGRRIPRPEMIDKADEVLEAGGVLLAMKKEVARARYPAFFRGAARIEEEAVEFHAYATHVVPGLLQTEEYARAVFTMWRPRRDAAGIEQQVAARMARQAIFGREPAPTLSFVLEEAILHRQLGGSYVRRGQLEQLLLVGQNPDVEIQVMPTDLTDNAGVDGPFTLMTPKGGEQVAYLESQGHGRLLTDRETVRGVALRYGIIRAQAMPPQESLLYIEKLLGEA</sequence>
<evidence type="ECO:0000259" key="1">
    <source>
        <dbReference type="PROSITE" id="PS50943"/>
    </source>
</evidence>
<dbReference type="EMBL" id="BAAASZ010000047">
    <property type="protein sequence ID" value="GAA2463768.1"/>
    <property type="molecule type" value="Genomic_DNA"/>
</dbReference>
<dbReference type="InterPro" id="IPR001387">
    <property type="entry name" value="Cro/C1-type_HTH"/>
</dbReference>
<dbReference type="PROSITE" id="PS50943">
    <property type="entry name" value="HTH_CROC1"/>
    <property type="match status" value="1"/>
</dbReference>
<accession>A0ABP5XSZ0</accession>
<keyword evidence="3" id="KW-1185">Reference proteome</keyword>
<organism evidence="2 3">
    <name type="scientific">Streptomyces macrosporus</name>
    <dbReference type="NCBI Taxonomy" id="44032"/>
    <lineage>
        <taxon>Bacteria</taxon>
        <taxon>Bacillati</taxon>
        <taxon>Actinomycetota</taxon>
        <taxon>Actinomycetes</taxon>
        <taxon>Kitasatosporales</taxon>
        <taxon>Streptomycetaceae</taxon>
        <taxon>Streptomyces</taxon>
    </lineage>
</organism>
<evidence type="ECO:0000313" key="3">
    <source>
        <dbReference type="Proteomes" id="UP001501638"/>
    </source>
</evidence>